<dbReference type="PANTHER" id="PTHR30250:SF11">
    <property type="entry name" value="O-ANTIGEN TRANSPORTER-RELATED"/>
    <property type="match status" value="1"/>
</dbReference>
<dbReference type="Pfam" id="PF03023">
    <property type="entry name" value="MurJ"/>
    <property type="match status" value="1"/>
</dbReference>
<evidence type="ECO:0000256" key="6">
    <source>
        <dbReference type="ARBA" id="ARBA00022989"/>
    </source>
</evidence>
<evidence type="ECO:0000256" key="4">
    <source>
        <dbReference type="ARBA" id="ARBA00022960"/>
    </source>
</evidence>
<proteinExistence type="predicted"/>
<protein>
    <submittedName>
        <fullName evidence="9">Uncharacterized protein</fullName>
    </submittedName>
</protein>
<evidence type="ECO:0000313" key="9">
    <source>
        <dbReference type="EMBL" id="GAG76180.1"/>
    </source>
</evidence>
<feature type="non-terminal residue" evidence="9">
    <location>
        <position position="197"/>
    </location>
</feature>
<dbReference type="InterPro" id="IPR004268">
    <property type="entry name" value="MurJ"/>
</dbReference>
<sequence>MFITIASTTLIFPTISSYYSKNKIDAIRNLSHQAERYLSMLFFPAVAFIFIFAPQICHILLGTKFLLSSPILIILSFVVLVNGTTQPYTQQIGGTNHIRLAAKLSGVVFALNIILNFLFIPQEFLGMTLLGLGGIGAAFATLISIAIGSLLFRFYAYKITASKPNPRILFHLVSALIMGIILHVISASIITISVYYL</sequence>
<keyword evidence="3 8" id="KW-0812">Transmembrane</keyword>
<evidence type="ECO:0000256" key="3">
    <source>
        <dbReference type="ARBA" id="ARBA00022692"/>
    </source>
</evidence>
<comment type="subcellular location">
    <subcellularLocation>
        <location evidence="1">Cell membrane</location>
        <topology evidence="1">Multi-pass membrane protein</topology>
    </subcellularLocation>
</comment>
<keyword evidence="4" id="KW-0133">Cell shape</keyword>
<keyword evidence="7 8" id="KW-0472">Membrane</keyword>
<evidence type="ECO:0000256" key="8">
    <source>
        <dbReference type="SAM" id="Phobius"/>
    </source>
</evidence>
<feature type="transmembrane region" description="Helical" evidence="8">
    <location>
        <begin position="132"/>
        <end position="156"/>
    </location>
</feature>
<comment type="caution">
    <text evidence="9">The sequence shown here is derived from an EMBL/GenBank/DDBJ whole genome shotgun (WGS) entry which is preliminary data.</text>
</comment>
<feature type="transmembrane region" description="Helical" evidence="8">
    <location>
        <begin position="168"/>
        <end position="196"/>
    </location>
</feature>
<organism evidence="9">
    <name type="scientific">marine sediment metagenome</name>
    <dbReference type="NCBI Taxonomy" id="412755"/>
    <lineage>
        <taxon>unclassified sequences</taxon>
        <taxon>metagenomes</taxon>
        <taxon>ecological metagenomes</taxon>
    </lineage>
</organism>
<gene>
    <name evidence="9" type="ORF">S01H4_30859</name>
</gene>
<keyword evidence="6 8" id="KW-1133">Transmembrane helix</keyword>
<dbReference type="GO" id="GO:0005886">
    <property type="term" value="C:plasma membrane"/>
    <property type="evidence" value="ECO:0007669"/>
    <property type="project" value="UniProtKB-SubCell"/>
</dbReference>
<dbReference type="EMBL" id="BART01015965">
    <property type="protein sequence ID" value="GAG76180.1"/>
    <property type="molecule type" value="Genomic_DNA"/>
</dbReference>
<feature type="transmembrane region" description="Helical" evidence="8">
    <location>
        <begin position="100"/>
        <end position="120"/>
    </location>
</feature>
<evidence type="ECO:0000256" key="2">
    <source>
        <dbReference type="ARBA" id="ARBA00022475"/>
    </source>
</evidence>
<evidence type="ECO:0000256" key="1">
    <source>
        <dbReference type="ARBA" id="ARBA00004651"/>
    </source>
</evidence>
<dbReference type="InterPro" id="IPR050833">
    <property type="entry name" value="Poly_Biosynth_Transport"/>
</dbReference>
<name>X1A297_9ZZZZ</name>
<dbReference type="AlphaFoldDB" id="X1A297"/>
<dbReference type="PANTHER" id="PTHR30250">
    <property type="entry name" value="PST FAMILY PREDICTED COLANIC ACID TRANSPORTER"/>
    <property type="match status" value="1"/>
</dbReference>
<dbReference type="GO" id="GO:0008360">
    <property type="term" value="P:regulation of cell shape"/>
    <property type="evidence" value="ECO:0007669"/>
    <property type="project" value="UniProtKB-KW"/>
</dbReference>
<dbReference type="GO" id="GO:0009252">
    <property type="term" value="P:peptidoglycan biosynthetic process"/>
    <property type="evidence" value="ECO:0007669"/>
    <property type="project" value="UniProtKB-KW"/>
</dbReference>
<keyword evidence="2" id="KW-1003">Cell membrane</keyword>
<evidence type="ECO:0000256" key="7">
    <source>
        <dbReference type="ARBA" id="ARBA00023136"/>
    </source>
</evidence>
<accession>X1A297</accession>
<evidence type="ECO:0000256" key="5">
    <source>
        <dbReference type="ARBA" id="ARBA00022984"/>
    </source>
</evidence>
<keyword evidence="5" id="KW-0573">Peptidoglycan synthesis</keyword>
<reference evidence="9" key="1">
    <citation type="journal article" date="2014" name="Front. Microbiol.">
        <title>High frequency of phylogenetically diverse reductive dehalogenase-homologous genes in deep subseafloor sedimentary metagenomes.</title>
        <authorList>
            <person name="Kawai M."/>
            <person name="Futagami T."/>
            <person name="Toyoda A."/>
            <person name="Takaki Y."/>
            <person name="Nishi S."/>
            <person name="Hori S."/>
            <person name="Arai W."/>
            <person name="Tsubouchi T."/>
            <person name="Morono Y."/>
            <person name="Uchiyama I."/>
            <person name="Ito T."/>
            <person name="Fujiyama A."/>
            <person name="Inagaki F."/>
            <person name="Takami H."/>
        </authorList>
    </citation>
    <scope>NUCLEOTIDE SEQUENCE</scope>
    <source>
        <strain evidence="9">Expedition CK06-06</strain>
    </source>
</reference>
<feature type="transmembrane region" description="Helical" evidence="8">
    <location>
        <begin position="37"/>
        <end position="61"/>
    </location>
</feature>
<feature type="transmembrane region" description="Helical" evidence="8">
    <location>
        <begin position="67"/>
        <end position="88"/>
    </location>
</feature>